<dbReference type="BioCyc" id="RHOM585394:G1H02-549-MONOMER"/>
<feature type="domain" description="HTH cro/C1-type" evidence="1">
    <location>
        <begin position="10"/>
        <end position="52"/>
    </location>
</feature>
<feature type="domain" description="HTH cro/C1-type" evidence="1">
    <location>
        <begin position="347"/>
        <end position="400"/>
    </location>
</feature>
<reference evidence="2 3" key="1">
    <citation type="journal article" date="2015" name="Genome Announc.">
        <title>Complete genome sequence of the human gut symbiont Roseburia hominis.</title>
        <authorList>
            <person name="Travis A.J."/>
            <person name="Kelly D."/>
            <person name="Flint H.J."/>
            <person name="Aminov R.I."/>
        </authorList>
    </citation>
    <scope>NUCLEOTIDE SEQUENCE [LARGE SCALE GENOMIC DNA]</scope>
    <source>
        <strain evidence="3">DSM 16839 / JCM 17582 / NCIMB 14029 / A2-183</strain>
    </source>
</reference>
<proteinExistence type="predicted"/>
<evidence type="ECO:0000259" key="1">
    <source>
        <dbReference type="PROSITE" id="PS50943"/>
    </source>
</evidence>
<protein>
    <submittedName>
        <fullName evidence="2">Helix-turn-helix domain-containing protein</fullName>
    </submittedName>
</protein>
<dbReference type="AlphaFoldDB" id="G2T019"/>
<dbReference type="SUPFAM" id="SSF47413">
    <property type="entry name" value="lambda repressor-like DNA-binding domains"/>
    <property type="match status" value="2"/>
</dbReference>
<dbReference type="HOGENOM" id="CLU_433371_0_0_9"/>
<dbReference type="InterPro" id="IPR011990">
    <property type="entry name" value="TPR-like_helical_dom_sf"/>
</dbReference>
<dbReference type="InterPro" id="IPR001387">
    <property type="entry name" value="Cro/C1-type_HTH"/>
</dbReference>
<dbReference type="GO" id="GO:0003677">
    <property type="term" value="F:DNA binding"/>
    <property type="evidence" value="ECO:0007669"/>
    <property type="project" value="InterPro"/>
</dbReference>
<dbReference type="InterPro" id="IPR010982">
    <property type="entry name" value="Lambda_DNA-bd_dom_sf"/>
</dbReference>
<name>G2T019_ROSHA</name>
<keyword evidence="3" id="KW-1185">Reference proteome</keyword>
<dbReference type="Gene3D" id="1.25.40.10">
    <property type="entry name" value="Tetratricopeptide repeat domain"/>
    <property type="match status" value="2"/>
</dbReference>
<dbReference type="OrthoDB" id="1855220at2"/>
<dbReference type="STRING" id="585394.RHOM_02705"/>
<evidence type="ECO:0000313" key="3">
    <source>
        <dbReference type="Proteomes" id="UP000008178"/>
    </source>
</evidence>
<dbReference type="Pfam" id="PF01381">
    <property type="entry name" value="HTH_3"/>
    <property type="match status" value="2"/>
</dbReference>
<dbReference type="eggNOG" id="COG1396">
    <property type="taxonomic scope" value="Bacteria"/>
</dbReference>
<dbReference type="CDD" id="cd00093">
    <property type="entry name" value="HTH_XRE"/>
    <property type="match status" value="2"/>
</dbReference>
<evidence type="ECO:0000313" key="2">
    <source>
        <dbReference type="EMBL" id="AEN95663.1"/>
    </source>
</evidence>
<dbReference type="SMART" id="SM00530">
    <property type="entry name" value="HTH_XRE"/>
    <property type="match status" value="2"/>
</dbReference>
<dbReference type="GeneID" id="93722396"/>
<dbReference type="KEGG" id="rho:RHOM_02705"/>
<accession>G2T019</accession>
<gene>
    <name evidence="2" type="ordered locus">RHOM_02705</name>
</gene>
<dbReference type="PROSITE" id="PS50943">
    <property type="entry name" value="HTH_CROC1"/>
    <property type="match status" value="2"/>
</dbReference>
<sequence length="631" mass="71926">MSVQHAGSIIRQARLNAGLTQEQLSDGVCSTLSLSRIENGSAGVSPATFQTLMAHAGIFCEAYPTFSTRADFDCFYALKEVRFYLDSWQLTPACQLLDHIEMLNWADNKFYYQEWLLLHCKLQLRSGHANHAHTYELVRFALKITRSDIDNAAIHSLFLSSVEIELFIYLAQEALYIGDTATAHHVCQQISSYLSARSLSFLERDRLLAENAVVYTKYLLTVCDYKSALELSNFYRHQMISNLDDGLMHELTFLTALGCYYTGQQDRFLTLFKTAFFSAHSINSCYATICKNYVSNHLSTTLAEDLNIFSDIPLISFSPKVPRDVSSMGDGTYDFFSHKVFTLGGLIRSLRKEQKLSQPALCRGLCSKSKLSKIENETQQPDIILAQTLLQRLGISDLVFTFYGSEKENKLQELQFRLAKTRMNHKTLQLDLVKKMEMLCTSKDICYLQFAAYKSAICEPDNNQKLKGLKNALFMTLPGFQFDEILDYRLSWIELTILNNICRTYATINPTHGIYCFYKLLEYTSHVPLDVLEKKRSFPVTLGMLIRFLYTENRLSEIVALVPLFSDAISSMYFTGNIFSHYCQALGSLGLTNSAKEFAHYAYYNALLMEDIYNASGLKNDLKKNYNISLL</sequence>
<dbReference type="EMBL" id="CP003040">
    <property type="protein sequence ID" value="AEN95663.1"/>
    <property type="molecule type" value="Genomic_DNA"/>
</dbReference>
<dbReference type="RefSeq" id="WP_014078708.1">
    <property type="nucleotide sequence ID" value="NC_015977.1"/>
</dbReference>
<dbReference type="Proteomes" id="UP000008178">
    <property type="component" value="Chromosome"/>
</dbReference>
<organism evidence="2 3">
    <name type="scientific">Roseburia hominis (strain DSM 16839 / JCM 17582 / NCIMB 14029 / A2-183)</name>
    <dbReference type="NCBI Taxonomy" id="585394"/>
    <lineage>
        <taxon>Bacteria</taxon>
        <taxon>Bacillati</taxon>
        <taxon>Bacillota</taxon>
        <taxon>Clostridia</taxon>
        <taxon>Lachnospirales</taxon>
        <taxon>Lachnospiraceae</taxon>
        <taxon>Roseburia</taxon>
    </lineage>
</organism>
<dbReference type="InterPro" id="IPR053163">
    <property type="entry name" value="HTH-type_regulator_Rgg"/>
</dbReference>
<dbReference type="PANTHER" id="PTHR37038:SF14">
    <property type="entry name" value="TRANSCRIPTIONAL ACTIVATOR"/>
    <property type="match status" value="1"/>
</dbReference>
<dbReference type="PANTHER" id="PTHR37038">
    <property type="entry name" value="TRANSCRIPTIONAL REGULATOR-RELATED"/>
    <property type="match status" value="1"/>
</dbReference>